<feature type="compositionally biased region" description="Low complexity" evidence="2">
    <location>
        <begin position="54"/>
        <end position="67"/>
    </location>
</feature>
<keyword evidence="3" id="KW-0472">Membrane</keyword>
<dbReference type="Proteomes" id="UP000664398">
    <property type="component" value="Unassembled WGS sequence"/>
</dbReference>
<evidence type="ECO:0000313" key="7">
    <source>
        <dbReference type="Proteomes" id="UP000664398"/>
    </source>
</evidence>
<keyword evidence="7" id="KW-1185">Reference proteome</keyword>
<feature type="signal peptide" evidence="4">
    <location>
        <begin position="1"/>
        <end position="27"/>
    </location>
</feature>
<feature type="domain" description="DUF4349" evidence="5">
    <location>
        <begin position="69"/>
        <end position="273"/>
    </location>
</feature>
<keyword evidence="1" id="KW-0175">Coiled coil</keyword>
<sequence>MSRRTQLRALSAAAAAGLLLIPLSACAAGGSSGAPDFAASESAVSPDQRALDGATAEAPADPSSAAEKSVVRTGSLTIEVANPEAAADDAAAAMTDLDGSVESLEVRQEGEGSTAWLTVRVPADKLDEAFEALGEIGDVVSESRSAVDVTTEHVDLEARVGALKASVERLEQLMSNSASTSELLEAESALSQRQQELDGLRAQLTALEGQVEKATIQVSLSSKSALPGGGPANFWEGLLAGFSSLGAAASGALVVLGVLLPWLVVAGVVALVVVLLVRGIRGRRARRRAAASAPPVEGASEGAASAG</sequence>
<dbReference type="AlphaFoldDB" id="A0A939RTG2"/>
<dbReference type="InterPro" id="IPR025645">
    <property type="entry name" value="DUF4349"/>
</dbReference>
<feature type="transmembrane region" description="Helical" evidence="3">
    <location>
        <begin position="252"/>
        <end position="277"/>
    </location>
</feature>
<proteinExistence type="predicted"/>
<comment type="caution">
    <text evidence="6">The sequence shown here is derived from an EMBL/GenBank/DDBJ whole genome shotgun (WGS) entry which is preliminary data.</text>
</comment>
<feature type="coiled-coil region" evidence="1">
    <location>
        <begin position="153"/>
        <end position="217"/>
    </location>
</feature>
<feature type="region of interest" description="Disordered" evidence="2">
    <location>
        <begin position="35"/>
        <end position="69"/>
    </location>
</feature>
<feature type="chain" id="PRO_5038003339" evidence="4">
    <location>
        <begin position="28"/>
        <end position="307"/>
    </location>
</feature>
<dbReference type="EMBL" id="JAGDYL010000004">
    <property type="protein sequence ID" value="MBO1804230.1"/>
    <property type="molecule type" value="Genomic_DNA"/>
</dbReference>
<keyword evidence="3" id="KW-0812">Transmembrane</keyword>
<evidence type="ECO:0000256" key="3">
    <source>
        <dbReference type="SAM" id="Phobius"/>
    </source>
</evidence>
<dbReference type="RefSeq" id="WP_208044726.1">
    <property type="nucleotide sequence ID" value="NZ_JAGDYL010000004.1"/>
</dbReference>
<name>A0A939RTG2_9MICO</name>
<keyword evidence="4" id="KW-0732">Signal</keyword>
<dbReference type="Pfam" id="PF14257">
    <property type="entry name" value="DUF4349"/>
    <property type="match status" value="1"/>
</dbReference>
<evidence type="ECO:0000256" key="4">
    <source>
        <dbReference type="SAM" id="SignalP"/>
    </source>
</evidence>
<accession>A0A939RTG2</accession>
<evidence type="ECO:0000256" key="1">
    <source>
        <dbReference type="SAM" id="Coils"/>
    </source>
</evidence>
<protein>
    <submittedName>
        <fullName evidence="6">DUF4349 domain-containing protein</fullName>
    </submittedName>
</protein>
<evidence type="ECO:0000256" key="2">
    <source>
        <dbReference type="SAM" id="MobiDB-lite"/>
    </source>
</evidence>
<gene>
    <name evidence="6" type="ORF">J4H91_02705</name>
</gene>
<keyword evidence="3" id="KW-1133">Transmembrane helix</keyword>
<evidence type="ECO:0000259" key="5">
    <source>
        <dbReference type="Pfam" id="PF14257"/>
    </source>
</evidence>
<organism evidence="6 7">
    <name type="scientific">Leucobacter ruminantium</name>
    <dbReference type="NCBI Taxonomy" id="1289170"/>
    <lineage>
        <taxon>Bacteria</taxon>
        <taxon>Bacillati</taxon>
        <taxon>Actinomycetota</taxon>
        <taxon>Actinomycetes</taxon>
        <taxon>Micrococcales</taxon>
        <taxon>Microbacteriaceae</taxon>
        <taxon>Leucobacter</taxon>
    </lineage>
</organism>
<reference evidence="6" key="1">
    <citation type="submission" date="2021-03" db="EMBL/GenBank/DDBJ databases">
        <title>Leucobacter chromiisoli sp. nov., isolated from chromium-containing soil of chemical plant.</title>
        <authorList>
            <person name="Xu Z."/>
        </authorList>
    </citation>
    <scope>NUCLEOTIDE SEQUENCE</scope>
    <source>
        <strain evidence="6">A2</strain>
    </source>
</reference>
<evidence type="ECO:0000313" key="6">
    <source>
        <dbReference type="EMBL" id="MBO1804230.1"/>
    </source>
</evidence>